<keyword evidence="3" id="KW-1185">Reference proteome</keyword>
<gene>
    <name evidence="2" type="ORF">JMJ77_002315</name>
</gene>
<feature type="compositionally biased region" description="Gly residues" evidence="1">
    <location>
        <begin position="168"/>
        <end position="185"/>
    </location>
</feature>
<feature type="non-terminal residue" evidence="2">
    <location>
        <position position="208"/>
    </location>
</feature>
<name>A0A9P7R9D3_9PEZI</name>
<dbReference type="Proteomes" id="UP000699042">
    <property type="component" value="Unassembled WGS sequence"/>
</dbReference>
<evidence type="ECO:0000313" key="2">
    <source>
        <dbReference type="EMBL" id="KAG7051698.1"/>
    </source>
</evidence>
<proteinExistence type="predicted"/>
<evidence type="ECO:0000256" key="1">
    <source>
        <dbReference type="SAM" id="MobiDB-lite"/>
    </source>
</evidence>
<feature type="region of interest" description="Disordered" evidence="1">
    <location>
        <begin position="102"/>
        <end position="130"/>
    </location>
</feature>
<accession>A0A9P7R9D3</accession>
<feature type="region of interest" description="Disordered" evidence="1">
    <location>
        <begin position="165"/>
        <end position="191"/>
    </location>
</feature>
<dbReference type="AlphaFoldDB" id="A0A9P7R9D3"/>
<organism evidence="2 3">
    <name type="scientific">Colletotrichum scovillei</name>
    <dbReference type="NCBI Taxonomy" id="1209932"/>
    <lineage>
        <taxon>Eukaryota</taxon>
        <taxon>Fungi</taxon>
        <taxon>Dikarya</taxon>
        <taxon>Ascomycota</taxon>
        <taxon>Pezizomycotina</taxon>
        <taxon>Sordariomycetes</taxon>
        <taxon>Hypocreomycetidae</taxon>
        <taxon>Glomerellales</taxon>
        <taxon>Glomerellaceae</taxon>
        <taxon>Colletotrichum</taxon>
        <taxon>Colletotrichum acutatum species complex</taxon>
    </lineage>
</organism>
<sequence>PHAHHGTGVVVGLEGGAELALGKDDEGVEDLVELAQVEDPAVEGESLVPDSASGLTAGASIKAKSVVAGQAGPVTDSLVVDGGGTEASVAVELAEAVGSGSQTIGAKGAHNAPTHAAEHAPEGPSRVDGEEDIVQDDKGEEGLGLADSPRLTVGRVVVLVQELDGDGVESGNGDGHSGVKSGGEAEGLRRWTRGKVGEWPYARHRAGR</sequence>
<feature type="compositionally biased region" description="Basic and acidic residues" evidence="1">
    <location>
        <begin position="116"/>
        <end position="128"/>
    </location>
</feature>
<protein>
    <submittedName>
        <fullName evidence="2">GNS1/SUR4 family protein</fullName>
    </submittedName>
</protein>
<reference evidence="2" key="1">
    <citation type="submission" date="2021-05" db="EMBL/GenBank/DDBJ databases">
        <title>Comparative genomics of three Colletotrichum scovillei strains and genetic complementation revealed genes involved fungal growth and virulence on chili pepper.</title>
        <authorList>
            <person name="Hsieh D.-K."/>
            <person name="Chuang S.-C."/>
            <person name="Chen C.-Y."/>
            <person name="Chao Y.-T."/>
            <person name="Lu M.-Y.J."/>
            <person name="Lee M.-H."/>
            <person name="Shih M.-C."/>
        </authorList>
    </citation>
    <scope>NUCLEOTIDE SEQUENCE</scope>
    <source>
        <strain evidence="2">Coll-153</strain>
    </source>
</reference>
<comment type="caution">
    <text evidence="2">The sequence shown here is derived from an EMBL/GenBank/DDBJ whole genome shotgun (WGS) entry which is preliminary data.</text>
</comment>
<evidence type="ECO:0000313" key="3">
    <source>
        <dbReference type="Proteomes" id="UP000699042"/>
    </source>
</evidence>
<dbReference type="EMBL" id="JAESDN010000004">
    <property type="protein sequence ID" value="KAG7051698.1"/>
    <property type="molecule type" value="Genomic_DNA"/>
</dbReference>